<evidence type="ECO:0000256" key="1">
    <source>
        <dbReference type="SAM" id="SignalP"/>
    </source>
</evidence>
<proteinExistence type="predicted"/>
<protein>
    <submittedName>
        <fullName evidence="2">Extracellular solute-binding protein</fullName>
    </submittedName>
</protein>
<accession>A0A927GYX7</accession>
<dbReference type="PROSITE" id="PS51257">
    <property type="entry name" value="PROKAR_LIPOPROTEIN"/>
    <property type="match status" value="1"/>
</dbReference>
<keyword evidence="1" id="KW-0732">Signal</keyword>
<evidence type="ECO:0000313" key="3">
    <source>
        <dbReference type="Proteomes" id="UP000639396"/>
    </source>
</evidence>
<evidence type="ECO:0000313" key="2">
    <source>
        <dbReference type="EMBL" id="MBD2861512.1"/>
    </source>
</evidence>
<dbReference type="EMBL" id="JACXJA010000006">
    <property type="protein sequence ID" value="MBD2861512.1"/>
    <property type="molecule type" value="Genomic_DNA"/>
</dbReference>
<comment type="caution">
    <text evidence="2">The sequence shown here is derived from an EMBL/GenBank/DDBJ whole genome shotgun (WGS) entry which is preliminary data.</text>
</comment>
<dbReference type="Proteomes" id="UP000639396">
    <property type="component" value="Unassembled WGS sequence"/>
</dbReference>
<dbReference type="SUPFAM" id="SSF53850">
    <property type="entry name" value="Periplasmic binding protein-like II"/>
    <property type="match status" value="1"/>
</dbReference>
<dbReference type="RefSeq" id="WP_190925601.1">
    <property type="nucleotide sequence ID" value="NZ_JACXJA010000006.1"/>
</dbReference>
<organism evidence="2 3">
    <name type="scientific">Paenibacillus oceani</name>
    <dbReference type="NCBI Taxonomy" id="2772510"/>
    <lineage>
        <taxon>Bacteria</taxon>
        <taxon>Bacillati</taxon>
        <taxon>Bacillota</taxon>
        <taxon>Bacilli</taxon>
        <taxon>Bacillales</taxon>
        <taxon>Paenibacillaceae</taxon>
        <taxon>Paenibacillus</taxon>
    </lineage>
</organism>
<dbReference type="PANTHER" id="PTHR43649:SF12">
    <property type="entry name" value="DIACETYLCHITOBIOSE BINDING PROTEIN DASA"/>
    <property type="match status" value="1"/>
</dbReference>
<reference evidence="2" key="1">
    <citation type="submission" date="2020-09" db="EMBL/GenBank/DDBJ databases">
        <title>A novel bacterium of genus Paenibacillus, isolated from South China Sea.</title>
        <authorList>
            <person name="Huang H."/>
            <person name="Mo K."/>
            <person name="Hu Y."/>
        </authorList>
    </citation>
    <scope>NUCLEOTIDE SEQUENCE</scope>
    <source>
        <strain evidence="2">IB182363</strain>
    </source>
</reference>
<dbReference type="InterPro" id="IPR006059">
    <property type="entry name" value="SBP"/>
</dbReference>
<dbReference type="InterPro" id="IPR050490">
    <property type="entry name" value="Bact_solute-bd_prot1"/>
</dbReference>
<dbReference type="AlphaFoldDB" id="A0A927GYX7"/>
<feature type="chain" id="PRO_5039609133" evidence="1">
    <location>
        <begin position="23"/>
        <end position="441"/>
    </location>
</feature>
<dbReference type="Pfam" id="PF01547">
    <property type="entry name" value="SBP_bac_1"/>
    <property type="match status" value="1"/>
</dbReference>
<gene>
    <name evidence="2" type="ORF">IDH45_05850</name>
</gene>
<name>A0A927GYX7_9BACL</name>
<keyword evidence="3" id="KW-1185">Reference proteome</keyword>
<dbReference type="PANTHER" id="PTHR43649">
    <property type="entry name" value="ARABINOSE-BINDING PROTEIN-RELATED"/>
    <property type="match status" value="1"/>
</dbReference>
<feature type="signal peptide" evidence="1">
    <location>
        <begin position="1"/>
        <end position="22"/>
    </location>
</feature>
<sequence>MHGVKRMKLIASLLFISLTVSACGGSGGSEKTPADEAKAAVAKKELSGTLVVWGDSPAVSEAFMKLHPNVKIESSAPKEHVDAVVVALAAGNGAPDVARVWEAHLWKFGTASGLEDLYAPPYNAKELEKDFLPAAWNLSKSMDEKRLIGLPYTYSPYVMLYRNDIFEQNGFPSKPDEVSKFVSDPENFFDMAKKLRQKGHYMFRRLSEVTDIAAPHTSFYDRSMKYLRNGDTYVKAIDFAKRAAQLDLAFTASKEETDQALNSGKLITYFNLLGSLGSFYEKGGNKADNMGNWRLAQLPLGSAKGWGFDVYVIPSQGKNKEAAWEYAKFAAMSEVATEEYVKSLRLSPYMPSWELPAVKNNSIAGFGGQNAAAFGVEAIKKSQMSPRTPAYADASKIWAEMLEEGIKKNQDSRAILTQIEETMERQLNGLKADIQKSLGTK</sequence>
<dbReference type="Gene3D" id="3.40.190.10">
    <property type="entry name" value="Periplasmic binding protein-like II"/>
    <property type="match status" value="1"/>
</dbReference>